<sequence>MFQPNPQIAGHVNVLPFQESSIPKPLDRSEHRATPVGSEMQNGGLLKVEAISDHSQIYNDQMKKLGLRIKHHEDNLKFLKNQMDNLDESILDMQVNLGKYHSSSVAVVKSENVNHSQTEENTIEHILQQEKSAAGVLCQLKIRHGTHASQLPFTKDVLGIVATLGKVDDDNLSRPYVGEFVADDPQRKLALLKPRLPSGECPAGFLGFAVNMITLESTNLSYLMPSGHGLRETLFYNLFSRLQVYNTRRDMLSALPCISDGALSLDGGMIKTSGIFSLGNRNEVEVVFPRSSGMSSLPINYLETEERIKMMKWEKERIAEDIQREEALLNHASKNFKCQKEECLKFIAQSSGYINQDCRLKKLRTVFIPTYSVKELSPEEDCILLLEKWILCHRTLRAVNSICLAGKMHRSYSDYGNLRPVLQMGM</sequence>
<name>A0A835IH12_9MAGN</name>
<feature type="region of interest" description="Disordered" evidence="2">
    <location>
        <begin position="19"/>
        <end position="39"/>
    </location>
</feature>
<keyword evidence="1" id="KW-0175">Coiled coil</keyword>
<keyword evidence="4" id="KW-1185">Reference proteome</keyword>
<feature type="coiled-coil region" evidence="1">
    <location>
        <begin position="62"/>
        <end position="96"/>
    </location>
</feature>
<dbReference type="AlphaFoldDB" id="A0A835IH12"/>
<evidence type="ECO:0000313" key="4">
    <source>
        <dbReference type="Proteomes" id="UP000631114"/>
    </source>
</evidence>
<dbReference type="OrthoDB" id="10036779at2759"/>
<protein>
    <recommendedName>
        <fullName evidence="5">Protein DEFECTIVE IN MERISTEM SILENCING 3</fullName>
    </recommendedName>
</protein>
<dbReference type="PANTHER" id="PTHR33566">
    <property type="entry name" value="EN/SPM-LIKE TRANSPOSON-RELATED"/>
    <property type="match status" value="1"/>
</dbReference>
<feature type="coiled-coil region" evidence="1">
    <location>
        <begin position="315"/>
        <end position="342"/>
    </location>
</feature>
<evidence type="ECO:0008006" key="5">
    <source>
        <dbReference type="Google" id="ProtNLM"/>
    </source>
</evidence>
<evidence type="ECO:0000256" key="2">
    <source>
        <dbReference type="SAM" id="MobiDB-lite"/>
    </source>
</evidence>
<organism evidence="3 4">
    <name type="scientific">Coptis chinensis</name>
    <dbReference type="NCBI Taxonomy" id="261450"/>
    <lineage>
        <taxon>Eukaryota</taxon>
        <taxon>Viridiplantae</taxon>
        <taxon>Streptophyta</taxon>
        <taxon>Embryophyta</taxon>
        <taxon>Tracheophyta</taxon>
        <taxon>Spermatophyta</taxon>
        <taxon>Magnoliopsida</taxon>
        <taxon>Ranunculales</taxon>
        <taxon>Ranunculaceae</taxon>
        <taxon>Coptidoideae</taxon>
        <taxon>Coptis</taxon>
    </lineage>
</organism>
<comment type="caution">
    <text evidence="3">The sequence shown here is derived from an EMBL/GenBank/DDBJ whole genome shotgun (WGS) entry which is preliminary data.</text>
</comment>
<dbReference type="PANTHER" id="PTHR33566:SF6">
    <property type="entry name" value="PROTEIN DEFECTIVE IN MERISTEM SILENCING 3"/>
    <property type="match status" value="1"/>
</dbReference>
<proteinExistence type="predicted"/>
<dbReference type="Proteomes" id="UP000631114">
    <property type="component" value="Unassembled WGS sequence"/>
</dbReference>
<evidence type="ECO:0000313" key="3">
    <source>
        <dbReference type="EMBL" id="KAF9616413.1"/>
    </source>
</evidence>
<reference evidence="3 4" key="1">
    <citation type="submission" date="2020-10" db="EMBL/GenBank/DDBJ databases">
        <title>The Coptis chinensis genome and diversification of protoberbering-type alkaloids.</title>
        <authorList>
            <person name="Wang B."/>
            <person name="Shu S."/>
            <person name="Song C."/>
            <person name="Liu Y."/>
        </authorList>
    </citation>
    <scope>NUCLEOTIDE SEQUENCE [LARGE SCALE GENOMIC DNA]</scope>
    <source>
        <strain evidence="3">HL-2020</strain>
        <tissue evidence="3">Leaf</tissue>
    </source>
</reference>
<dbReference type="EMBL" id="JADFTS010000003">
    <property type="protein sequence ID" value="KAF9616413.1"/>
    <property type="molecule type" value="Genomic_DNA"/>
</dbReference>
<gene>
    <name evidence="3" type="ORF">IFM89_029667</name>
</gene>
<accession>A0A835IH12</accession>
<evidence type="ECO:0000256" key="1">
    <source>
        <dbReference type="SAM" id="Coils"/>
    </source>
</evidence>